<reference evidence="1 2" key="1">
    <citation type="journal article" date="2018" name="Sci. Rep.">
        <title>Genomic signatures of local adaptation to the degree of environmental predictability in rotifers.</title>
        <authorList>
            <person name="Franch-Gras L."/>
            <person name="Hahn C."/>
            <person name="Garcia-Roger E.M."/>
            <person name="Carmona M.J."/>
            <person name="Serra M."/>
            <person name="Gomez A."/>
        </authorList>
    </citation>
    <scope>NUCLEOTIDE SEQUENCE [LARGE SCALE GENOMIC DNA]</scope>
    <source>
        <strain evidence="1">HYR1</strain>
    </source>
</reference>
<accession>A0A3M7RLP2</accession>
<name>A0A3M7RLP2_BRAPC</name>
<organism evidence="1 2">
    <name type="scientific">Brachionus plicatilis</name>
    <name type="common">Marine rotifer</name>
    <name type="synonym">Brachionus muelleri</name>
    <dbReference type="NCBI Taxonomy" id="10195"/>
    <lineage>
        <taxon>Eukaryota</taxon>
        <taxon>Metazoa</taxon>
        <taxon>Spiralia</taxon>
        <taxon>Gnathifera</taxon>
        <taxon>Rotifera</taxon>
        <taxon>Eurotatoria</taxon>
        <taxon>Monogononta</taxon>
        <taxon>Pseudotrocha</taxon>
        <taxon>Ploima</taxon>
        <taxon>Brachionidae</taxon>
        <taxon>Brachionus</taxon>
    </lineage>
</organism>
<keyword evidence="2" id="KW-1185">Reference proteome</keyword>
<dbReference type="AlphaFoldDB" id="A0A3M7RLP2"/>
<evidence type="ECO:0000313" key="2">
    <source>
        <dbReference type="Proteomes" id="UP000276133"/>
    </source>
</evidence>
<dbReference type="Proteomes" id="UP000276133">
    <property type="component" value="Unassembled WGS sequence"/>
</dbReference>
<sequence>MSNVRFQASKISKILFQKYWSKIKDTFFSKKYIINYILRKLDKIEIIEETDLKTTCLEQADTFIKISGQKFSIQDQCQNGYLLLITDLNVSRCNRHQKLEENSLAHGLAT</sequence>
<gene>
    <name evidence="1" type="ORF">BpHYR1_048649</name>
</gene>
<proteinExistence type="predicted"/>
<evidence type="ECO:0000313" key="1">
    <source>
        <dbReference type="EMBL" id="RNA24414.1"/>
    </source>
</evidence>
<dbReference type="EMBL" id="REGN01003123">
    <property type="protein sequence ID" value="RNA24414.1"/>
    <property type="molecule type" value="Genomic_DNA"/>
</dbReference>
<protein>
    <submittedName>
        <fullName evidence="1">Uncharacterized protein</fullName>
    </submittedName>
</protein>
<comment type="caution">
    <text evidence="1">The sequence shown here is derived from an EMBL/GenBank/DDBJ whole genome shotgun (WGS) entry which is preliminary data.</text>
</comment>